<keyword evidence="3" id="KW-1185">Reference proteome</keyword>
<gene>
    <name evidence="2" type="ORF">Aiant_74980</name>
</gene>
<feature type="compositionally biased region" description="Basic and acidic residues" evidence="1">
    <location>
        <begin position="66"/>
        <end position="77"/>
    </location>
</feature>
<name>A0ABM7M5C0_9ACTN</name>
<accession>A0ABM7M5C0</accession>
<evidence type="ECO:0000313" key="3">
    <source>
        <dbReference type="Proteomes" id="UP000676967"/>
    </source>
</evidence>
<feature type="region of interest" description="Disordered" evidence="1">
    <location>
        <begin position="66"/>
        <end position="90"/>
    </location>
</feature>
<evidence type="ECO:0000313" key="2">
    <source>
        <dbReference type="EMBL" id="BCJ46841.1"/>
    </source>
</evidence>
<dbReference type="Proteomes" id="UP000676967">
    <property type="component" value="Chromosome"/>
</dbReference>
<feature type="compositionally biased region" description="Polar residues" evidence="1">
    <location>
        <begin position="78"/>
        <end position="90"/>
    </location>
</feature>
<sequence>MAARDHDLSPATFMTMCVANTIPAFPDPGFSPAVAGRSAGGAGVAGSHGESAQAYKIGFCDDGRRKGCGGRDQKRSDITSGQIRGISRTS</sequence>
<dbReference type="EMBL" id="AP023356">
    <property type="protein sequence ID" value="BCJ46841.1"/>
    <property type="molecule type" value="Genomic_DNA"/>
</dbReference>
<reference evidence="2 3" key="1">
    <citation type="submission" date="2020-08" db="EMBL/GenBank/DDBJ databases">
        <title>Whole genome shotgun sequence of Actinoplanes ianthinogenes NBRC 13996.</title>
        <authorList>
            <person name="Komaki H."/>
            <person name="Tamura T."/>
        </authorList>
    </citation>
    <scope>NUCLEOTIDE SEQUENCE [LARGE SCALE GENOMIC DNA]</scope>
    <source>
        <strain evidence="2 3">NBRC 13996</strain>
    </source>
</reference>
<organism evidence="2 3">
    <name type="scientific">Actinoplanes ianthinogenes</name>
    <dbReference type="NCBI Taxonomy" id="122358"/>
    <lineage>
        <taxon>Bacteria</taxon>
        <taxon>Bacillati</taxon>
        <taxon>Actinomycetota</taxon>
        <taxon>Actinomycetes</taxon>
        <taxon>Micromonosporales</taxon>
        <taxon>Micromonosporaceae</taxon>
        <taxon>Actinoplanes</taxon>
    </lineage>
</organism>
<proteinExistence type="predicted"/>
<evidence type="ECO:0000256" key="1">
    <source>
        <dbReference type="SAM" id="MobiDB-lite"/>
    </source>
</evidence>
<protein>
    <submittedName>
        <fullName evidence="2">Uncharacterized protein</fullName>
    </submittedName>
</protein>